<dbReference type="SUPFAM" id="SSF141868">
    <property type="entry name" value="EAL domain-like"/>
    <property type="match status" value="1"/>
</dbReference>
<comment type="caution">
    <text evidence="3">The sequence shown here is derived from an EMBL/GenBank/DDBJ whole genome shotgun (WGS) entry which is preliminary data.</text>
</comment>
<proteinExistence type="predicted"/>
<dbReference type="Pfam" id="PF13188">
    <property type="entry name" value="PAS_8"/>
    <property type="match status" value="1"/>
</dbReference>
<dbReference type="SUPFAM" id="SSF55785">
    <property type="entry name" value="PYP-like sensor domain (PAS domain)"/>
    <property type="match status" value="2"/>
</dbReference>
<dbReference type="SMART" id="SM00052">
    <property type="entry name" value="EAL"/>
    <property type="match status" value="1"/>
</dbReference>
<gene>
    <name evidence="3" type="ORF">FYJ51_07715</name>
</gene>
<dbReference type="PROSITE" id="PS50883">
    <property type="entry name" value="EAL"/>
    <property type="match status" value="1"/>
</dbReference>
<keyword evidence="4" id="KW-1185">Reference proteome</keyword>
<dbReference type="InterPro" id="IPR043128">
    <property type="entry name" value="Rev_trsase/Diguanyl_cyclase"/>
</dbReference>
<evidence type="ECO:0000313" key="3">
    <source>
        <dbReference type="EMBL" id="MSS58793.1"/>
    </source>
</evidence>
<dbReference type="SMART" id="SM00267">
    <property type="entry name" value="GGDEF"/>
    <property type="match status" value="2"/>
</dbReference>
<dbReference type="Pfam" id="PF00563">
    <property type="entry name" value="EAL"/>
    <property type="match status" value="1"/>
</dbReference>
<dbReference type="Proteomes" id="UP000461880">
    <property type="component" value="Unassembled WGS sequence"/>
</dbReference>
<dbReference type="Pfam" id="PF00990">
    <property type="entry name" value="GGDEF"/>
    <property type="match status" value="2"/>
</dbReference>
<feature type="domain" description="GGDEF" evidence="2">
    <location>
        <begin position="1033"/>
        <end position="1158"/>
    </location>
</feature>
<dbReference type="AlphaFoldDB" id="A0A7X2NTE3"/>
<evidence type="ECO:0000313" key="4">
    <source>
        <dbReference type="Proteomes" id="UP000461880"/>
    </source>
</evidence>
<feature type="domain" description="EAL" evidence="1">
    <location>
        <begin position="337"/>
        <end position="589"/>
    </location>
</feature>
<sequence length="1158" mass="133094">MTGWNPHRADRRKGAEYMKIYEFSADTRAFLESIPIPIAVYQYVEEQIKPLLVSRAYLEFFGYRSSEEAIFGLGRDLYRNVHPDDISRMEQYSYRFATQKDHDYDIVFRNKREDQTEYHVVHGTGKYITVDGARLAFITYTDESAEAGRDQVVKAVLTTLSGKYSPSAGTEFAKYYDDLTGLQNMTHFLDNAMGGIEKIRADGQIPAVIYFDLSGLKEYNSRYGLKGGDRQIRILSELIGTHFGKESASRFESDHFVVYAESDQIEEKLNTLFSEMSQSGDGNNLAVRAGIFRYDDKAVRLTDACDCARLACESISQTAWSAIAWFNRTIQEDNSLKFHIIRNFEKALESGWIHVYYQPIVRTMTKTVCSCEALVRWIDPQYGMISPGRFIPILEETGQIFQLDLFMFEQVCRDYLQILKNGGSPVPVSVNLSRKDFLHDDLPDAIERISKKYGVPREFTNLEITESFFIRNIDKVDQFIRQFHQMGYKVWMDDFGSGYSSLGVLKKYSFDQLKLDMSFLRDFDEKSREIITAIVRMAKKLEISTLAEGVETDEQFLFLKQIGCEKIQGFYFAKPMPKEELVSCLKKQGLSLELAMWRSYLTKLSRIDYLTDKPLCVLEDDGVRMKLLFVNDAYREVLAKDNVRDLKDWEKKLNTPGDPIHNFHRLYADQQLRKLKGPQTTAYPSGDHYMQLTGSVAAIQDDHYIYTVHIQYVEVNVRDFQQATTEAMNDLYYMCNDIAIIDLEHGTVEGIKSSLSDQPIGVGEVQKDSATVMGKWKEEYCYLPDRERFAEFIDVTTMKSRLQQNRDHDIKGIFRSLTASGEYRWFLHIIVPMQRSDFRKALYVTIRTELDESKIVKVISSLSDISYRLDHDGITEEVLWKNLVMNAERMYFWKDRSRRFKGASESFLRYYGFSSSEEIIGKTDEDIGWHIDPVPFREDEEEILSSGRKIYLRRGHCIVNGMNRDIIVSKIPLYRDGKIIGILGTVVDAGETQRFFGEDQKLSAIDPVTGLANARGASDSINSYLSERWQAGTDFAIIEVSVPEYAEIVRIYGESSGECLLREIGIILRKCGGTNSVIARIHGSQFCLLMKYREKEEVRTIAGNIRPAIESIRKAGQWSGSCSVKIMATFTDEFSRDQSSYARGMSEVIVNSRDSEEF</sequence>
<dbReference type="SUPFAM" id="SSF55073">
    <property type="entry name" value="Nucleotide cyclase"/>
    <property type="match status" value="2"/>
</dbReference>
<dbReference type="InterPro" id="IPR035965">
    <property type="entry name" value="PAS-like_dom_sf"/>
</dbReference>
<dbReference type="Gene3D" id="3.30.70.270">
    <property type="match status" value="2"/>
</dbReference>
<dbReference type="Gene3D" id="3.20.20.450">
    <property type="entry name" value="EAL domain"/>
    <property type="match status" value="1"/>
</dbReference>
<name>A0A7X2NTE3_9FIRM</name>
<dbReference type="InterPro" id="IPR035919">
    <property type="entry name" value="EAL_sf"/>
</dbReference>
<accession>A0A7X2NTE3</accession>
<dbReference type="InterPro" id="IPR000014">
    <property type="entry name" value="PAS"/>
</dbReference>
<dbReference type="InterPro" id="IPR001633">
    <property type="entry name" value="EAL_dom"/>
</dbReference>
<dbReference type="InterPro" id="IPR052155">
    <property type="entry name" value="Biofilm_reg_signaling"/>
</dbReference>
<dbReference type="PANTHER" id="PTHR44757:SF2">
    <property type="entry name" value="BIOFILM ARCHITECTURE MAINTENANCE PROTEIN MBAA"/>
    <property type="match status" value="1"/>
</dbReference>
<dbReference type="InterPro" id="IPR000160">
    <property type="entry name" value="GGDEF_dom"/>
</dbReference>
<evidence type="ECO:0000259" key="2">
    <source>
        <dbReference type="PROSITE" id="PS50887"/>
    </source>
</evidence>
<dbReference type="PROSITE" id="PS50887">
    <property type="entry name" value="GGDEF"/>
    <property type="match status" value="2"/>
</dbReference>
<dbReference type="CDD" id="cd01948">
    <property type="entry name" value="EAL"/>
    <property type="match status" value="1"/>
</dbReference>
<feature type="domain" description="GGDEF" evidence="2">
    <location>
        <begin position="204"/>
        <end position="328"/>
    </location>
</feature>
<dbReference type="InterPro" id="IPR029787">
    <property type="entry name" value="Nucleotide_cyclase"/>
</dbReference>
<dbReference type="PANTHER" id="PTHR44757">
    <property type="entry name" value="DIGUANYLATE CYCLASE DGCP"/>
    <property type="match status" value="1"/>
</dbReference>
<dbReference type="EMBL" id="VUMN01000016">
    <property type="protein sequence ID" value="MSS58793.1"/>
    <property type="molecule type" value="Genomic_DNA"/>
</dbReference>
<evidence type="ECO:0000259" key="1">
    <source>
        <dbReference type="PROSITE" id="PS50883"/>
    </source>
</evidence>
<reference evidence="3 4" key="1">
    <citation type="submission" date="2019-08" db="EMBL/GenBank/DDBJ databases">
        <title>In-depth cultivation of the pig gut microbiome towards novel bacterial diversity and tailored functional studies.</title>
        <authorList>
            <person name="Wylensek D."/>
            <person name="Hitch T.C.A."/>
            <person name="Clavel T."/>
        </authorList>
    </citation>
    <scope>NUCLEOTIDE SEQUENCE [LARGE SCALE GENOMIC DNA]</scope>
    <source>
        <strain evidence="3 4">Oil+RF-744-GAM-WT-6</strain>
    </source>
</reference>
<protein>
    <submittedName>
        <fullName evidence="3">EAL domain-containing protein</fullName>
    </submittedName>
</protein>
<dbReference type="Gene3D" id="3.30.450.20">
    <property type="entry name" value="PAS domain"/>
    <property type="match status" value="2"/>
</dbReference>
<organism evidence="3 4">
    <name type="scientific">Stecheria intestinalis</name>
    <dbReference type="NCBI Taxonomy" id="2606630"/>
    <lineage>
        <taxon>Bacteria</taxon>
        <taxon>Bacillati</taxon>
        <taxon>Bacillota</taxon>
        <taxon>Erysipelotrichia</taxon>
        <taxon>Erysipelotrichales</taxon>
        <taxon>Erysipelotrichaceae</taxon>
        <taxon>Stecheria</taxon>
    </lineage>
</organism>